<protein>
    <submittedName>
        <fullName evidence="2">Uncharacterized protein</fullName>
    </submittedName>
</protein>
<organism evidence="2 3">
    <name type="scientific">Tsukamurella soli</name>
    <dbReference type="NCBI Taxonomy" id="644556"/>
    <lineage>
        <taxon>Bacteria</taxon>
        <taxon>Bacillati</taxon>
        <taxon>Actinomycetota</taxon>
        <taxon>Actinomycetes</taxon>
        <taxon>Mycobacteriales</taxon>
        <taxon>Tsukamurellaceae</taxon>
        <taxon>Tsukamurella</taxon>
    </lineage>
</organism>
<dbReference type="EMBL" id="BAABFR010000143">
    <property type="protein sequence ID" value="GAA4405729.1"/>
    <property type="molecule type" value="Genomic_DNA"/>
</dbReference>
<reference evidence="3" key="1">
    <citation type="journal article" date="2019" name="Int. J. Syst. Evol. Microbiol.">
        <title>The Global Catalogue of Microorganisms (GCM) 10K type strain sequencing project: providing services to taxonomists for standard genome sequencing and annotation.</title>
        <authorList>
            <consortium name="The Broad Institute Genomics Platform"/>
            <consortium name="The Broad Institute Genome Sequencing Center for Infectious Disease"/>
            <person name="Wu L."/>
            <person name="Ma J."/>
        </authorList>
    </citation>
    <scope>NUCLEOTIDE SEQUENCE [LARGE SCALE GENOMIC DNA]</scope>
    <source>
        <strain evidence="3">JCM 17688</strain>
    </source>
</reference>
<name>A0ABP8KG32_9ACTN</name>
<comment type="caution">
    <text evidence="2">The sequence shown here is derived from an EMBL/GenBank/DDBJ whole genome shotgun (WGS) entry which is preliminary data.</text>
</comment>
<evidence type="ECO:0000313" key="3">
    <source>
        <dbReference type="Proteomes" id="UP001500635"/>
    </source>
</evidence>
<feature type="region of interest" description="Disordered" evidence="1">
    <location>
        <begin position="1"/>
        <end position="40"/>
    </location>
</feature>
<evidence type="ECO:0000256" key="1">
    <source>
        <dbReference type="SAM" id="MobiDB-lite"/>
    </source>
</evidence>
<dbReference type="Proteomes" id="UP001500635">
    <property type="component" value="Unassembled WGS sequence"/>
</dbReference>
<sequence>MVRSAVVTSNPASDRPARTPISHALPVEPPPPSTNARSPVECREMECREVDWRGEEDVVFMGVAFRDRLSGAPDVDYDSRAIVNCGGAPTADTAFMGLTSRR</sequence>
<gene>
    <name evidence="2" type="ORF">GCM10023147_49020</name>
</gene>
<proteinExistence type="predicted"/>
<accession>A0ABP8KG32</accession>
<keyword evidence="3" id="KW-1185">Reference proteome</keyword>
<evidence type="ECO:0000313" key="2">
    <source>
        <dbReference type="EMBL" id="GAA4405729.1"/>
    </source>
</evidence>
<feature type="compositionally biased region" description="Polar residues" evidence="1">
    <location>
        <begin position="1"/>
        <end position="12"/>
    </location>
</feature>